<organism evidence="1 2">
    <name type="scientific">Hibiscus sabdariffa</name>
    <name type="common">roselle</name>
    <dbReference type="NCBI Taxonomy" id="183260"/>
    <lineage>
        <taxon>Eukaryota</taxon>
        <taxon>Viridiplantae</taxon>
        <taxon>Streptophyta</taxon>
        <taxon>Embryophyta</taxon>
        <taxon>Tracheophyta</taxon>
        <taxon>Spermatophyta</taxon>
        <taxon>Magnoliopsida</taxon>
        <taxon>eudicotyledons</taxon>
        <taxon>Gunneridae</taxon>
        <taxon>Pentapetalae</taxon>
        <taxon>rosids</taxon>
        <taxon>malvids</taxon>
        <taxon>Malvales</taxon>
        <taxon>Malvaceae</taxon>
        <taxon>Malvoideae</taxon>
        <taxon>Hibiscus</taxon>
    </lineage>
</organism>
<protein>
    <submittedName>
        <fullName evidence="1">Uncharacterized protein</fullName>
    </submittedName>
</protein>
<dbReference type="EMBL" id="JBBPBN010000028">
    <property type="protein sequence ID" value="KAK9007043.1"/>
    <property type="molecule type" value="Genomic_DNA"/>
</dbReference>
<proteinExistence type="predicted"/>
<evidence type="ECO:0000313" key="1">
    <source>
        <dbReference type="EMBL" id="KAK9007043.1"/>
    </source>
</evidence>
<comment type="caution">
    <text evidence="1">The sequence shown here is derived from an EMBL/GenBank/DDBJ whole genome shotgun (WGS) entry which is preliminary data.</text>
</comment>
<gene>
    <name evidence="1" type="ORF">V6N11_019371</name>
</gene>
<sequence length="125" mass="13520">MAGGSDSTATTSECGNHADTRTIEACVCLFVIEKKLAMKHYLLNWSCYKLTGRAVVKLTIEKGDDDVGGEPRKTAFRYVKPDIVHSQVTDGAYDGTKLGCTNQAIISENDTGKNGYSVPLEIMPS</sequence>
<dbReference type="PANTHER" id="PTHR47318:SF1">
    <property type="entry name" value="PEPTIDYL-PROLYL CIS-TRANS ISOMERASE CYP37, CHLOROPLASTIC"/>
    <property type="match status" value="1"/>
</dbReference>
<accession>A0ABR2R2H2</accession>
<keyword evidence="2" id="KW-1185">Reference proteome</keyword>
<dbReference type="PANTHER" id="PTHR47318">
    <property type="entry name" value="PEPTIDYL-PROLYL CIS-TRANS ISOMERASE CYP37, CHLOROPLASTIC"/>
    <property type="match status" value="1"/>
</dbReference>
<evidence type="ECO:0000313" key="2">
    <source>
        <dbReference type="Proteomes" id="UP001396334"/>
    </source>
</evidence>
<reference evidence="1 2" key="1">
    <citation type="journal article" date="2024" name="G3 (Bethesda)">
        <title>Genome assembly of Hibiscus sabdariffa L. provides insights into metabolisms of medicinal natural products.</title>
        <authorList>
            <person name="Kim T."/>
        </authorList>
    </citation>
    <scope>NUCLEOTIDE SEQUENCE [LARGE SCALE GENOMIC DNA]</scope>
    <source>
        <strain evidence="1">TK-2024</strain>
        <tissue evidence="1">Old leaves</tissue>
    </source>
</reference>
<dbReference type="Proteomes" id="UP001396334">
    <property type="component" value="Unassembled WGS sequence"/>
</dbReference>
<dbReference type="InterPro" id="IPR044259">
    <property type="entry name" value="CYP37-like"/>
</dbReference>
<name>A0ABR2R2H2_9ROSI</name>